<sequence length="108" mass="12280">MDAVQPSSCLRRSPSSSCILVDETDRVVAHDTKYNLEYLAGSCYIVDFVPWQGHLMEKIESGNMLHLDFSVLLFNTKYELLLQVSNLRRWCIPVSQDKHQPGYGSTVS</sequence>
<dbReference type="EMBL" id="CM042891">
    <property type="protein sequence ID" value="KAI4304197.1"/>
    <property type="molecule type" value="Genomic_DNA"/>
</dbReference>
<evidence type="ECO:0000313" key="1">
    <source>
        <dbReference type="EMBL" id="KAI4304197.1"/>
    </source>
</evidence>
<keyword evidence="2" id="KW-1185">Reference proteome</keyword>
<gene>
    <name evidence="1" type="ORF">MLD38_039746</name>
</gene>
<accession>A0ACB9L3F5</accession>
<reference evidence="2" key="1">
    <citation type="journal article" date="2023" name="Front. Plant Sci.">
        <title>Chromosomal-level genome assembly of Melastoma candidum provides insights into trichome evolution.</title>
        <authorList>
            <person name="Zhong Y."/>
            <person name="Wu W."/>
            <person name="Sun C."/>
            <person name="Zou P."/>
            <person name="Liu Y."/>
            <person name="Dai S."/>
            <person name="Zhou R."/>
        </authorList>
    </citation>
    <scope>NUCLEOTIDE SEQUENCE [LARGE SCALE GENOMIC DNA]</scope>
</reference>
<protein>
    <submittedName>
        <fullName evidence="1">Uncharacterized protein</fullName>
    </submittedName>
</protein>
<evidence type="ECO:0000313" key="2">
    <source>
        <dbReference type="Proteomes" id="UP001057402"/>
    </source>
</evidence>
<name>A0ACB9L3F5_9MYRT</name>
<organism evidence="1 2">
    <name type="scientific">Melastoma candidum</name>
    <dbReference type="NCBI Taxonomy" id="119954"/>
    <lineage>
        <taxon>Eukaryota</taxon>
        <taxon>Viridiplantae</taxon>
        <taxon>Streptophyta</taxon>
        <taxon>Embryophyta</taxon>
        <taxon>Tracheophyta</taxon>
        <taxon>Spermatophyta</taxon>
        <taxon>Magnoliopsida</taxon>
        <taxon>eudicotyledons</taxon>
        <taxon>Gunneridae</taxon>
        <taxon>Pentapetalae</taxon>
        <taxon>rosids</taxon>
        <taxon>malvids</taxon>
        <taxon>Myrtales</taxon>
        <taxon>Melastomataceae</taxon>
        <taxon>Melastomatoideae</taxon>
        <taxon>Melastomateae</taxon>
        <taxon>Melastoma</taxon>
    </lineage>
</organism>
<proteinExistence type="predicted"/>
<dbReference type="Proteomes" id="UP001057402">
    <property type="component" value="Chromosome 12"/>
</dbReference>
<comment type="caution">
    <text evidence="1">The sequence shown here is derived from an EMBL/GenBank/DDBJ whole genome shotgun (WGS) entry which is preliminary data.</text>
</comment>